<keyword evidence="2" id="KW-1185">Reference proteome</keyword>
<name>A0A0V1N028_9BILA</name>
<comment type="caution">
    <text evidence="1">The sequence shown here is derived from an EMBL/GenBank/DDBJ whole genome shotgun (WGS) entry which is preliminary data.</text>
</comment>
<dbReference type="Proteomes" id="UP000054843">
    <property type="component" value="Unassembled WGS sequence"/>
</dbReference>
<evidence type="ECO:0000313" key="1">
    <source>
        <dbReference type="EMBL" id="KRZ77200.1"/>
    </source>
</evidence>
<evidence type="ECO:0000313" key="2">
    <source>
        <dbReference type="Proteomes" id="UP000054843"/>
    </source>
</evidence>
<reference evidence="1 2" key="1">
    <citation type="submission" date="2015-01" db="EMBL/GenBank/DDBJ databases">
        <title>Evolution of Trichinella species and genotypes.</title>
        <authorList>
            <person name="Korhonen P.K."/>
            <person name="Edoardo P."/>
            <person name="Giuseppe L.R."/>
            <person name="Gasser R.B."/>
        </authorList>
    </citation>
    <scope>NUCLEOTIDE SEQUENCE [LARGE SCALE GENOMIC DNA]</scope>
    <source>
        <strain evidence="1">ISS1980</strain>
    </source>
</reference>
<accession>A0A0V1N028</accession>
<sequence>MTALNLEEMSHYNIPECTNGKQFDLSNNWPYVPLQIELTFLLNKQQCVACMVTSFPVLNRLFVQHPARSVTE</sequence>
<gene>
    <name evidence="1" type="ORF">T10_1347</name>
</gene>
<dbReference type="AlphaFoldDB" id="A0A0V1N028"/>
<organism evidence="1 2">
    <name type="scientific">Trichinella papuae</name>
    <dbReference type="NCBI Taxonomy" id="268474"/>
    <lineage>
        <taxon>Eukaryota</taxon>
        <taxon>Metazoa</taxon>
        <taxon>Ecdysozoa</taxon>
        <taxon>Nematoda</taxon>
        <taxon>Enoplea</taxon>
        <taxon>Dorylaimia</taxon>
        <taxon>Trichinellida</taxon>
        <taxon>Trichinellidae</taxon>
        <taxon>Trichinella</taxon>
    </lineage>
</organism>
<dbReference type="EMBL" id="JYDO01000021">
    <property type="protein sequence ID" value="KRZ77200.1"/>
    <property type="molecule type" value="Genomic_DNA"/>
</dbReference>
<protein>
    <submittedName>
        <fullName evidence="1">Uncharacterized protein</fullName>
    </submittedName>
</protein>
<proteinExistence type="predicted"/>